<name>A0A510KS91_9FUSO</name>
<dbReference type="AlphaFoldDB" id="A0A510KS91"/>
<evidence type="ECO:0000313" key="2">
    <source>
        <dbReference type="Proteomes" id="UP000321944"/>
    </source>
</evidence>
<gene>
    <name evidence="1" type="ORF">JMUB3936_0416</name>
</gene>
<accession>A0A510KS91</accession>
<reference evidence="1 2" key="1">
    <citation type="submission" date="2019-07" db="EMBL/GenBank/DDBJ databases">
        <title>Complete Genome Sequence of Leptotrichia wadei Strain JMUB3936.</title>
        <authorList>
            <person name="Watanabe S."/>
            <person name="Cui L."/>
        </authorList>
    </citation>
    <scope>NUCLEOTIDE SEQUENCE [LARGE SCALE GENOMIC DNA]</scope>
    <source>
        <strain evidence="1 2">JMUB3936</strain>
    </source>
</reference>
<dbReference type="Proteomes" id="UP000321944">
    <property type="component" value="Chromosome"/>
</dbReference>
<sequence length="50" mass="6206">MYFKGAGVIFKTLISFEITQLFSRFTKKWKKFKKNKENGVDKNYRVWYYK</sequence>
<organism evidence="1 2">
    <name type="scientific">Leptotrichia wadei</name>
    <dbReference type="NCBI Taxonomy" id="157687"/>
    <lineage>
        <taxon>Bacteria</taxon>
        <taxon>Fusobacteriati</taxon>
        <taxon>Fusobacteriota</taxon>
        <taxon>Fusobacteriia</taxon>
        <taxon>Fusobacteriales</taxon>
        <taxon>Leptotrichiaceae</taxon>
        <taxon>Leptotrichia</taxon>
    </lineage>
</organism>
<proteinExistence type="predicted"/>
<dbReference type="EMBL" id="AP019841">
    <property type="protein sequence ID" value="BBM54137.1"/>
    <property type="molecule type" value="Genomic_DNA"/>
</dbReference>
<evidence type="ECO:0000313" key="1">
    <source>
        <dbReference type="EMBL" id="BBM54137.1"/>
    </source>
</evidence>
<protein>
    <submittedName>
        <fullName evidence="1">Uncharacterized protein</fullName>
    </submittedName>
</protein>